<dbReference type="Gene3D" id="3.40.1190.20">
    <property type="match status" value="1"/>
</dbReference>
<dbReference type="PANTHER" id="PTHR43085:SF15">
    <property type="entry name" value="2-DEHYDRO-3-DEOXYGLUCONOKINASE"/>
    <property type="match status" value="1"/>
</dbReference>
<evidence type="ECO:0000256" key="3">
    <source>
        <dbReference type="ARBA" id="ARBA00022777"/>
    </source>
</evidence>
<dbReference type="RefSeq" id="WP_092684198.1">
    <property type="nucleotide sequence ID" value="NZ_FNMZ01000008.1"/>
</dbReference>
<evidence type="ECO:0000313" key="6">
    <source>
        <dbReference type="Proteomes" id="UP000199118"/>
    </source>
</evidence>
<proteinExistence type="inferred from homology"/>
<comment type="similarity">
    <text evidence="1">Belongs to the carbohydrate kinase PfkB family.</text>
</comment>
<sequence>MRFLSIGECMAEMSPAGDPRDPRAYRLDYAGDTYNTAWYFRRLRPDAGCAYLSAAGDDAPSDAMVSAIGSAGVDTRFIQRRAGESIGLYMIVLDGAERRFCYWRSASAARNLAEDPARLDAAMEASDLLFFSGITLGILPRAGRQALLDALSRARARGRTVAFDPNLRPALWSDADEMRAWIMRGAQVCDIALPSREDDAAHFGDRDGQAVLDRYRSAGARCVVVKDGPGPVLYAAGEEIGAVETPPADSVVDTTAAGDAFNAGFLSRFDSGEDMAGRIARASSLARHVISVRGALAPPPDAALLS</sequence>
<organism evidence="5 6">
    <name type="scientific">Albimonas donghaensis</name>
    <dbReference type="NCBI Taxonomy" id="356660"/>
    <lineage>
        <taxon>Bacteria</taxon>
        <taxon>Pseudomonadati</taxon>
        <taxon>Pseudomonadota</taxon>
        <taxon>Alphaproteobacteria</taxon>
        <taxon>Rhodobacterales</taxon>
        <taxon>Paracoccaceae</taxon>
        <taxon>Albimonas</taxon>
    </lineage>
</organism>
<dbReference type="AlphaFoldDB" id="A0A1H3DNW4"/>
<dbReference type="PANTHER" id="PTHR43085">
    <property type="entry name" value="HEXOKINASE FAMILY MEMBER"/>
    <property type="match status" value="1"/>
</dbReference>
<dbReference type="PROSITE" id="PS00584">
    <property type="entry name" value="PFKB_KINASES_2"/>
    <property type="match status" value="1"/>
</dbReference>
<dbReference type="CDD" id="cd01166">
    <property type="entry name" value="KdgK"/>
    <property type="match status" value="1"/>
</dbReference>
<dbReference type="InterPro" id="IPR011611">
    <property type="entry name" value="PfkB_dom"/>
</dbReference>
<dbReference type="GO" id="GO:0006974">
    <property type="term" value="P:DNA damage response"/>
    <property type="evidence" value="ECO:0007669"/>
    <property type="project" value="TreeGrafter"/>
</dbReference>
<dbReference type="GO" id="GO:0042840">
    <property type="term" value="P:D-glucuronate catabolic process"/>
    <property type="evidence" value="ECO:0007669"/>
    <property type="project" value="TreeGrafter"/>
</dbReference>
<dbReference type="InterPro" id="IPR002173">
    <property type="entry name" value="Carboh/pur_kinase_PfkB_CS"/>
</dbReference>
<dbReference type="STRING" id="356660.SAMN05444336_10891"/>
<evidence type="ECO:0000259" key="4">
    <source>
        <dbReference type="Pfam" id="PF00294"/>
    </source>
</evidence>
<dbReference type="GO" id="GO:0005829">
    <property type="term" value="C:cytosol"/>
    <property type="evidence" value="ECO:0007669"/>
    <property type="project" value="TreeGrafter"/>
</dbReference>
<accession>A0A1H3DNW4</accession>
<protein>
    <submittedName>
        <fullName evidence="5">2-keto-3-deoxygluconate kinase</fullName>
    </submittedName>
</protein>
<evidence type="ECO:0000313" key="5">
    <source>
        <dbReference type="EMBL" id="SDX68202.1"/>
    </source>
</evidence>
<feature type="domain" description="Carbohydrate kinase PfkB" evidence="4">
    <location>
        <begin position="5"/>
        <end position="300"/>
    </location>
</feature>
<dbReference type="SUPFAM" id="SSF53613">
    <property type="entry name" value="Ribokinase-like"/>
    <property type="match status" value="1"/>
</dbReference>
<dbReference type="InterPro" id="IPR050306">
    <property type="entry name" value="PfkB_Carbo_kinase"/>
</dbReference>
<evidence type="ECO:0000256" key="2">
    <source>
        <dbReference type="ARBA" id="ARBA00022679"/>
    </source>
</evidence>
<dbReference type="GO" id="GO:0008673">
    <property type="term" value="F:2-dehydro-3-deoxygluconokinase activity"/>
    <property type="evidence" value="ECO:0007669"/>
    <property type="project" value="TreeGrafter"/>
</dbReference>
<evidence type="ECO:0000256" key="1">
    <source>
        <dbReference type="ARBA" id="ARBA00010688"/>
    </source>
</evidence>
<dbReference type="Pfam" id="PF00294">
    <property type="entry name" value="PfkB"/>
    <property type="match status" value="1"/>
</dbReference>
<keyword evidence="2" id="KW-0808">Transferase</keyword>
<keyword evidence="6" id="KW-1185">Reference proteome</keyword>
<keyword evidence="3 5" id="KW-0418">Kinase</keyword>
<dbReference type="OrthoDB" id="9776822at2"/>
<reference evidence="5 6" key="1">
    <citation type="submission" date="2016-10" db="EMBL/GenBank/DDBJ databases">
        <authorList>
            <person name="de Groot N.N."/>
        </authorList>
    </citation>
    <scope>NUCLEOTIDE SEQUENCE [LARGE SCALE GENOMIC DNA]</scope>
    <source>
        <strain evidence="5 6">DSM 17890</strain>
    </source>
</reference>
<dbReference type="InterPro" id="IPR029056">
    <property type="entry name" value="Ribokinase-like"/>
</dbReference>
<gene>
    <name evidence="5" type="ORF">SAMN05444336_10891</name>
</gene>
<dbReference type="GO" id="GO:0019698">
    <property type="term" value="P:D-galacturonate catabolic process"/>
    <property type="evidence" value="ECO:0007669"/>
    <property type="project" value="TreeGrafter"/>
</dbReference>
<name>A0A1H3DNW4_9RHOB</name>
<dbReference type="Proteomes" id="UP000199118">
    <property type="component" value="Unassembled WGS sequence"/>
</dbReference>
<dbReference type="EMBL" id="FNMZ01000008">
    <property type="protein sequence ID" value="SDX68202.1"/>
    <property type="molecule type" value="Genomic_DNA"/>
</dbReference>